<protein>
    <recommendedName>
        <fullName evidence="4">DUF1311 domain-containing protein</fullName>
    </recommendedName>
</protein>
<dbReference type="Proteomes" id="UP001461960">
    <property type="component" value="Unassembled WGS sequence"/>
</dbReference>
<evidence type="ECO:0000256" key="1">
    <source>
        <dbReference type="SAM" id="SignalP"/>
    </source>
</evidence>
<keyword evidence="3" id="KW-1185">Reference proteome</keyword>
<evidence type="ECO:0008006" key="4">
    <source>
        <dbReference type="Google" id="ProtNLM"/>
    </source>
</evidence>
<accession>A0ABU9XA94</accession>
<comment type="caution">
    <text evidence="2">The sequence shown here is derived from an EMBL/GenBank/DDBJ whole genome shotgun (WGS) entry which is preliminary data.</text>
</comment>
<name>A0ABU9XA94_9GAMM</name>
<reference evidence="2 3" key="1">
    <citation type="submission" date="2024-05" db="EMBL/GenBank/DDBJ databases">
        <authorList>
            <person name="Kim H.-Y."/>
            <person name="Kim E."/>
            <person name="Cai Y."/>
            <person name="Yang S.-M."/>
            <person name="Lee W."/>
        </authorList>
    </citation>
    <scope>NUCLEOTIDE SEQUENCE [LARGE SCALE GENOMIC DNA]</scope>
    <source>
        <strain evidence="2 3">FBL11</strain>
    </source>
</reference>
<evidence type="ECO:0000313" key="3">
    <source>
        <dbReference type="Proteomes" id="UP001461960"/>
    </source>
</evidence>
<keyword evidence="1" id="KW-0732">Signal</keyword>
<gene>
    <name evidence="2" type="ORF">AAIR29_11945</name>
</gene>
<feature type="chain" id="PRO_5045139894" description="DUF1311 domain-containing protein" evidence="1">
    <location>
        <begin position="23"/>
        <end position="253"/>
    </location>
</feature>
<organism evidence="2 3">
    <name type="scientific">Psychrobacter saeujeotis</name>
    <dbReference type="NCBI Taxonomy" id="3143436"/>
    <lineage>
        <taxon>Bacteria</taxon>
        <taxon>Pseudomonadati</taxon>
        <taxon>Pseudomonadota</taxon>
        <taxon>Gammaproteobacteria</taxon>
        <taxon>Moraxellales</taxon>
        <taxon>Moraxellaceae</taxon>
        <taxon>Psychrobacter</taxon>
    </lineage>
</organism>
<evidence type="ECO:0000313" key="2">
    <source>
        <dbReference type="EMBL" id="MEN2752340.1"/>
    </source>
</evidence>
<feature type="signal peptide" evidence="1">
    <location>
        <begin position="1"/>
        <end position="22"/>
    </location>
</feature>
<sequence>MMKAVTVAALLASMAVTTIAQAQTYKWQDDFCSMQGDFDSKKYTAKQIKNSHLVLESLTRSNLDSFFPPMDIDALDKLSMKDLDKLTEEYIKVKNNIERLDVVPEAKGYKQELVKSIDGEYKQNKLTILGYLNPSEALKQSPQMCKTYIEPLLKNETAVQNRWKQFVEEQIQEQADITDDGGKYYRSLATKRYQEEKSSNPTKYAKINLVTFGFGNCVNEQVYHADSDEVFSNQQKLNKALFGKSFKQMCDEP</sequence>
<dbReference type="RefSeq" id="WP_345832472.1">
    <property type="nucleotide sequence ID" value="NZ_JBDGHN010000007.1"/>
</dbReference>
<dbReference type="EMBL" id="JBDGHN010000007">
    <property type="protein sequence ID" value="MEN2752340.1"/>
    <property type="molecule type" value="Genomic_DNA"/>
</dbReference>
<proteinExistence type="predicted"/>